<dbReference type="InterPro" id="IPR036390">
    <property type="entry name" value="WH_DNA-bd_sf"/>
</dbReference>
<name>E1NSU2_9LACO</name>
<proteinExistence type="predicted"/>
<dbReference type="GO" id="GO:0003677">
    <property type="term" value="F:DNA binding"/>
    <property type="evidence" value="ECO:0007669"/>
    <property type="project" value="UniProtKB-KW"/>
</dbReference>
<dbReference type="GO" id="GO:0003700">
    <property type="term" value="F:DNA-binding transcription factor activity"/>
    <property type="evidence" value="ECO:0007669"/>
    <property type="project" value="InterPro"/>
</dbReference>
<evidence type="ECO:0000256" key="1">
    <source>
        <dbReference type="ARBA" id="ARBA00023015"/>
    </source>
</evidence>
<gene>
    <name evidence="5" type="ORF">HMPREF9211_1429</name>
</gene>
<reference evidence="5 6" key="1">
    <citation type="submission" date="2010-09" db="EMBL/GenBank/DDBJ databases">
        <authorList>
            <person name="Durkin A.S."/>
            <person name="Madupu R."/>
            <person name="Torralba M."/>
            <person name="Gillis M."/>
            <person name="Methe B."/>
            <person name="Sutton G."/>
            <person name="Nelson K.E."/>
        </authorList>
    </citation>
    <scope>NUCLEOTIDE SEQUENCE [LARGE SCALE GENOMIC DNA]</scope>
    <source>
        <strain evidence="5 6">LactinV 01V1-a</strain>
    </source>
</reference>
<dbReference type="Pfam" id="PF08220">
    <property type="entry name" value="HTH_DeoR"/>
    <property type="match status" value="1"/>
</dbReference>
<keyword evidence="1" id="KW-0805">Transcription regulation</keyword>
<dbReference type="Proteomes" id="UP000003648">
    <property type="component" value="Unassembled WGS sequence"/>
</dbReference>
<dbReference type="PANTHER" id="PTHR30363:SF44">
    <property type="entry name" value="AGA OPERON TRANSCRIPTIONAL REPRESSOR-RELATED"/>
    <property type="match status" value="1"/>
</dbReference>
<dbReference type="AlphaFoldDB" id="E1NSU2"/>
<dbReference type="InterPro" id="IPR018356">
    <property type="entry name" value="Tscrpt_reg_HTH_DeoR_CS"/>
</dbReference>
<keyword evidence="2" id="KW-0238">DNA-binding</keyword>
<keyword evidence="3" id="KW-0804">Transcription</keyword>
<dbReference type="EMBL" id="AEHQ01000049">
    <property type="protein sequence ID" value="EFO70818.1"/>
    <property type="molecule type" value="Genomic_DNA"/>
</dbReference>
<protein>
    <submittedName>
        <fullName evidence="5">Transcriptional regulator, DeoR family</fullName>
    </submittedName>
</protein>
<dbReference type="PRINTS" id="PR00037">
    <property type="entry name" value="HTHLACR"/>
</dbReference>
<dbReference type="InterPro" id="IPR001034">
    <property type="entry name" value="DeoR_HTH"/>
</dbReference>
<dbReference type="InterPro" id="IPR050313">
    <property type="entry name" value="Carb_Metab_HTH_regulators"/>
</dbReference>
<evidence type="ECO:0000256" key="3">
    <source>
        <dbReference type="ARBA" id="ARBA00023163"/>
    </source>
</evidence>
<sequence>MLTQERHQIIVSHLKSRGICSVKELCSVTNSSQATIRRDLYELQQKGKLIRVRGGARSLDEFSSDVEQTIRFNLHVEEKSRLPKQLQCM</sequence>
<evidence type="ECO:0000259" key="4">
    <source>
        <dbReference type="PROSITE" id="PS51000"/>
    </source>
</evidence>
<evidence type="ECO:0000313" key="6">
    <source>
        <dbReference type="Proteomes" id="UP000003648"/>
    </source>
</evidence>
<organism evidence="5 6">
    <name type="scientific">Lactobacillus iners LactinV 01V1-a</name>
    <dbReference type="NCBI Taxonomy" id="879297"/>
    <lineage>
        <taxon>Bacteria</taxon>
        <taxon>Bacillati</taxon>
        <taxon>Bacillota</taxon>
        <taxon>Bacilli</taxon>
        <taxon>Lactobacillales</taxon>
        <taxon>Lactobacillaceae</taxon>
        <taxon>Lactobacillus</taxon>
    </lineage>
</organism>
<evidence type="ECO:0000256" key="2">
    <source>
        <dbReference type="ARBA" id="ARBA00023125"/>
    </source>
</evidence>
<accession>E1NSU2</accession>
<evidence type="ECO:0000313" key="5">
    <source>
        <dbReference type="EMBL" id="EFO70818.1"/>
    </source>
</evidence>
<feature type="domain" description="HTH deoR-type" evidence="4">
    <location>
        <begin position="3"/>
        <end position="58"/>
    </location>
</feature>
<dbReference type="Gene3D" id="1.10.10.10">
    <property type="entry name" value="Winged helix-like DNA-binding domain superfamily/Winged helix DNA-binding domain"/>
    <property type="match status" value="1"/>
</dbReference>
<comment type="caution">
    <text evidence="5">The sequence shown here is derived from an EMBL/GenBank/DDBJ whole genome shotgun (WGS) entry which is preliminary data.</text>
</comment>
<dbReference type="InterPro" id="IPR036388">
    <property type="entry name" value="WH-like_DNA-bd_sf"/>
</dbReference>
<dbReference type="SUPFAM" id="SSF46785">
    <property type="entry name" value="Winged helix' DNA-binding domain"/>
    <property type="match status" value="1"/>
</dbReference>
<dbReference type="PROSITE" id="PS51000">
    <property type="entry name" value="HTH_DEOR_2"/>
    <property type="match status" value="1"/>
</dbReference>
<dbReference type="PANTHER" id="PTHR30363">
    <property type="entry name" value="HTH-TYPE TRANSCRIPTIONAL REGULATOR SRLR-RELATED"/>
    <property type="match status" value="1"/>
</dbReference>
<dbReference type="SMART" id="SM00420">
    <property type="entry name" value="HTH_DEOR"/>
    <property type="match status" value="1"/>
</dbReference>
<dbReference type="PROSITE" id="PS00894">
    <property type="entry name" value="HTH_DEOR_1"/>
    <property type="match status" value="1"/>
</dbReference>